<proteinExistence type="inferred from homology"/>
<dbReference type="Pfam" id="PF04504">
    <property type="entry name" value="GeBP-like_DBD"/>
    <property type="match status" value="1"/>
</dbReference>
<reference evidence="5" key="1">
    <citation type="submission" date="2025-08" db="UniProtKB">
        <authorList>
            <consortium name="RefSeq"/>
        </authorList>
    </citation>
    <scope>IDENTIFICATION</scope>
    <source>
        <tissue evidence="5">Young leaves</tissue>
    </source>
</reference>
<feature type="region of interest" description="Disordered" evidence="2">
    <location>
        <begin position="1"/>
        <end position="97"/>
    </location>
</feature>
<keyword evidence="4" id="KW-1185">Reference proteome</keyword>
<feature type="compositionally biased region" description="Basic and acidic residues" evidence="2">
    <location>
        <begin position="16"/>
        <end position="32"/>
    </location>
</feature>
<gene>
    <name evidence="5" type="primary">LOC120107578</name>
</gene>
<evidence type="ECO:0000313" key="5">
    <source>
        <dbReference type="RefSeq" id="XP_038976835.1"/>
    </source>
</evidence>
<organism evidence="4 5">
    <name type="scientific">Phoenix dactylifera</name>
    <name type="common">Date palm</name>
    <dbReference type="NCBI Taxonomy" id="42345"/>
    <lineage>
        <taxon>Eukaryota</taxon>
        <taxon>Viridiplantae</taxon>
        <taxon>Streptophyta</taxon>
        <taxon>Embryophyta</taxon>
        <taxon>Tracheophyta</taxon>
        <taxon>Spermatophyta</taxon>
        <taxon>Magnoliopsida</taxon>
        <taxon>Liliopsida</taxon>
        <taxon>Arecaceae</taxon>
        <taxon>Coryphoideae</taxon>
        <taxon>Phoeniceae</taxon>
        <taxon>Phoenix</taxon>
    </lineage>
</organism>
<dbReference type="InterPro" id="IPR053932">
    <property type="entry name" value="GeBP-like_DBD"/>
</dbReference>
<dbReference type="AlphaFoldDB" id="A0A8B8ZRD8"/>
<dbReference type="KEGG" id="pda:120107578"/>
<dbReference type="GeneID" id="120107578"/>
<evidence type="ECO:0000256" key="1">
    <source>
        <dbReference type="ARBA" id="ARBA00010820"/>
    </source>
</evidence>
<sequence>MTPKCPAPRFPPSVVSREDDERKEVKLCSDEGSHDEDDELPSPGAASSKRVQLLGEISSNGGDESSDDDRKSNDREHRRPPKISSKDNITVQPAPNLRFWPPDDEITILKGLIDHRSEVGNLPSPKQLQSRVCGSLKAMANCSQFSDKVWQLRRKFQANGKRGRSVDSFADPHERAVFDLSNQIWGDQNSTTANKKKEMTGNAVDAQDVCSREEVMKVRYPHLWEAVTRKANEVEYGGEAMMRKLKKLGDSKASMAQKILVDLDKAKIKITMSRASLLKDTFRLLDEGLNEKG</sequence>
<name>A0A8B8ZRD8_PHODC</name>
<accession>A0A8B8ZRD8</accession>
<comment type="similarity">
    <text evidence="1">Belongs to the GeBP family.</text>
</comment>
<dbReference type="GO" id="GO:0006355">
    <property type="term" value="P:regulation of DNA-templated transcription"/>
    <property type="evidence" value="ECO:0007669"/>
    <property type="project" value="InterPro"/>
</dbReference>
<dbReference type="Proteomes" id="UP000228380">
    <property type="component" value="Unplaced"/>
</dbReference>
<feature type="compositionally biased region" description="Basic and acidic residues" evidence="2">
    <location>
        <begin position="68"/>
        <end position="77"/>
    </location>
</feature>
<evidence type="ECO:0000313" key="4">
    <source>
        <dbReference type="Proteomes" id="UP000228380"/>
    </source>
</evidence>
<dbReference type="OrthoDB" id="661680at2759"/>
<dbReference type="GO" id="GO:0005634">
    <property type="term" value="C:nucleus"/>
    <property type="evidence" value="ECO:0007669"/>
    <property type="project" value="TreeGrafter"/>
</dbReference>
<dbReference type="PANTHER" id="PTHR31662">
    <property type="entry name" value="BNAANNG10740D PROTEIN-RELATED"/>
    <property type="match status" value="1"/>
</dbReference>
<evidence type="ECO:0000259" key="3">
    <source>
        <dbReference type="Pfam" id="PF04504"/>
    </source>
</evidence>
<evidence type="ECO:0000256" key="2">
    <source>
        <dbReference type="SAM" id="MobiDB-lite"/>
    </source>
</evidence>
<protein>
    <submittedName>
        <fullName evidence="5">Probable transcription factor At4g00390</fullName>
    </submittedName>
</protein>
<dbReference type="InterPro" id="IPR007592">
    <property type="entry name" value="GEBP"/>
</dbReference>
<dbReference type="PANTHER" id="PTHR31662:SF33">
    <property type="entry name" value="DNA-BINDING STOREKEEPER PROTEIN TRANSCRIPTIONAL REGULATOR-LIKE PROTEIN"/>
    <property type="match status" value="1"/>
</dbReference>
<dbReference type="RefSeq" id="XP_038976835.1">
    <property type="nucleotide sequence ID" value="XM_039120907.1"/>
</dbReference>
<feature type="compositionally biased region" description="Pro residues" evidence="2">
    <location>
        <begin position="1"/>
        <end position="11"/>
    </location>
</feature>
<feature type="domain" description="Glabrous enhancer-binding protein-like DBD" evidence="3">
    <location>
        <begin position="98"/>
        <end position="186"/>
    </location>
</feature>